<dbReference type="EMBL" id="JAARSH010000010">
    <property type="protein sequence ID" value="MBC1617293.1"/>
    <property type="molecule type" value="Genomic_DNA"/>
</dbReference>
<evidence type="ECO:0000313" key="13">
    <source>
        <dbReference type="Proteomes" id="UP000519573"/>
    </source>
</evidence>
<dbReference type="EMBL" id="JAARUV010000009">
    <property type="protein sequence ID" value="MBC1780478.1"/>
    <property type="molecule type" value="Genomic_DNA"/>
</dbReference>
<evidence type="ECO:0000313" key="20">
    <source>
        <dbReference type="Proteomes" id="UP000548082"/>
    </source>
</evidence>
<dbReference type="Proteomes" id="UP000544413">
    <property type="component" value="Unassembled WGS sequence"/>
</dbReference>
<dbReference type="EMBL" id="JAARXI010000004">
    <property type="protein sequence ID" value="MBC2116472.1"/>
    <property type="molecule type" value="Genomic_DNA"/>
</dbReference>
<dbReference type="eggNOG" id="COG0510">
    <property type="taxonomic scope" value="Bacteria"/>
</dbReference>
<keyword evidence="12" id="KW-1185">Reference proteome</keyword>
<evidence type="ECO:0000313" key="8">
    <source>
        <dbReference type="EMBL" id="MBC2116472.1"/>
    </source>
</evidence>
<evidence type="ECO:0000313" key="16">
    <source>
        <dbReference type="Proteomes" id="UP000541735"/>
    </source>
</evidence>
<dbReference type="AlphaFoldDB" id="A0A099VXU1"/>
<keyword evidence="2" id="KW-0808">Transferase</keyword>
<dbReference type="Proteomes" id="UP000519573">
    <property type="component" value="Unassembled WGS sequence"/>
</dbReference>
<organism evidence="2 12">
    <name type="scientific">Listeria booriae</name>
    <dbReference type="NCBI Taxonomy" id="1552123"/>
    <lineage>
        <taxon>Bacteria</taxon>
        <taxon>Bacillati</taxon>
        <taxon>Bacillota</taxon>
        <taxon>Bacilli</taxon>
        <taxon>Bacillales</taxon>
        <taxon>Listeriaceae</taxon>
        <taxon>Listeria</taxon>
    </lineage>
</organism>
<evidence type="ECO:0000313" key="18">
    <source>
        <dbReference type="Proteomes" id="UP000546244"/>
    </source>
</evidence>
<dbReference type="Proteomes" id="UP000546244">
    <property type="component" value="Unassembled WGS sequence"/>
</dbReference>
<dbReference type="Proteomes" id="UP000029844">
    <property type="component" value="Unassembled WGS sequence"/>
</dbReference>
<evidence type="ECO:0000313" key="19">
    <source>
        <dbReference type="Proteomes" id="UP000547643"/>
    </source>
</evidence>
<dbReference type="InterPro" id="IPR002575">
    <property type="entry name" value="Aminoglycoside_PTrfase"/>
</dbReference>
<evidence type="ECO:0000313" key="4">
    <source>
        <dbReference type="EMBL" id="MBC1402196.1"/>
    </source>
</evidence>
<dbReference type="EMBL" id="JAAROL010000001">
    <property type="protein sequence ID" value="MBC1331558.1"/>
    <property type="molecule type" value="Genomic_DNA"/>
</dbReference>
<reference evidence="2 12" key="1">
    <citation type="submission" date="2014-05" db="EMBL/GenBank/DDBJ databases">
        <title>Novel Listeriaceae from food processing environments.</title>
        <authorList>
            <person name="den Bakker H.C."/>
        </authorList>
    </citation>
    <scope>NUCLEOTIDE SEQUENCE [LARGE SCALE GENOMIC DNA]</scope>
    <source>
        <strain evidence="2 12">FSL A5-0281</strain>
    </source>
</reference>
<dbReference type="EMBL" id="JAARYH010000002">
    <property type="protein sequence ID" value="MBC2165692.1"/>
    <property type="molecule type" value="Genomic_DNA"/>
</dbReference>
<evidence type="ECO:0000313" key="17">
    <source>
        <dbReference type="Proteomes" id="UP000544413"/>
    </source>
</evidence>
<dbReference type="EMBL" id="JAARPT010000006">
    <property type="protein sequence ID" value="MBC1402196.1"/>
    <property type="molecule type" value="Genomic_DNA"/>
</dbReference>
<evidence type="ECO:0000313" key="14">
    <source>
        <dbReference type="Proteomes" id="UP000529446"/>
    </source>
</evidence>
<dbReference type="Pfam" id="PF01636">
    <property type="entry name" value="APH"/>
    <property type="match status" value="1"/>
</dbReference>
<dbReference type="Gene3D" id="3.90.1200.10">
    <property type="match status" value="1"/>
</dbReference>
<dbReference type="EMBL" id="JAARMV010000002">
    <property type="protein sequence ID" value="MBC2371851.1"/>
    <property type="molecule type" value="Genomic_DNA"/>
</dbReference>
<dbReference type="Proteomes" id="UP000541735">
    <property type="component" value="Unassembled WGS sequence"/>
</dbReference>
<dbReference type="EMBL" id="JNFA01000029">
    <property type="protein sequence ID" value="KGL38369.1"/>
    <property type="molecule type" value="Genomic_DNA"/>
</dbReference>
<sequence>MKDNLFGEDWEIEPAGGETGKAFVAVHEDEKFFLKRNSSPFLAALSVENIVPKLIWTRRVENGDVITAQKWIDDSQTLDAENMREPRVAKLLGRIHRSEHLRDMLGRIEKKDYSCVYLLDQVTTDIQTTSYNDALILEAQRYLAENMDTLEEARHVVCHGDVNHNNWLLSGEDSLYLVDWDGAMLADPANDVGVLLYQYVPFAEWKNWLAEYGQELTPAFYKRLKWFSICQVLMAMNWQYERGREPERLRLEQLLKKILRDNEVYATLCE</sequence>
<dbReference type="InterPro" id="IPR011009">
    <property type="entry name" value="Kinase-like_dom_sf"/>
</dbReference>
<evidence type="ECO:0000259" key="1">
    <source>
        <dbReference type="Pfam" id="PF01636"/>
    </source>
</evidence>
<evidence type="ECO:0000313" key="15">
    <source>
        <dbReference type="Proteomes" id="UP000532866"/>
    </source>
</evidence>
<name>A0A099VXU1_9LIST</name>
<dbReference type="PANTHER" id="PTHR40086">
    <property type="entry name" value="PHOSPHOTRANSFERASE YTMP-RELATED"/>
    <property type="match status" value="1"/>
</dbReference>
<dbReference type="EMBL" id="JAARYD010000005">
    <property type="protein sequence ID" value="MBC2177454.1"/>
    <property type="molecule type" value="Genomic_DNA"/>
</dbReference>
<dbReference type="Proteomes" id="UP000532866">
    <property type="component" value="Unassembled WGS sequence"/>
</dbReference>
<dbReference type="Proteomes" id="UP000547643">
    <property type="component" value="Unassembled WGS sequence"/>
</dbReference>
<protein>
    <submittedName>
        <fullName evidence="2 3">Phosphotransferase</fullName>
    </submittedName>
</protein>
<dbReference type="Proteomes" id="UP000574104">
    <property type="component" value="Unassembled WGS sequence"/>
</dbReference>
<evidence type="ECO:0000313" key="2">
    <source>
        <dbReference type="EMBL" id="KGL38369.1"/>
    </source>
</evidence>
<evidence type="ECO:0000313" key="7">
    <source>
        <dbReference type="EMBL" id="MBC1796671.1"/>
    </source>
</evidence>
<dbReference type="OrthoDB" id="3171511at2"/>
<comment type="caution">
    <text evidence="2">The sequence shown here is derived from an EMBL/GenBank/DDBJ whole genome shotgun (WGS) entry which is preliminary data.</text>
</comment>
<dbReference type="RefSeq" id="WP_036087695.1">
    <property type="nucleotide sequence ID" value="NZ_CBCSHQ010000007.1"/>
</dbReference>
<evidence type="ECO:0000313" key="12">
    <source>
        <dbReference type="Proteomes" id="UP000029844"/>
    </source>
</evidence>
<gene>
    <name evidence="2" type="ORF">EP57_14455</name>
    <name evidence="3" type="ORF">HB759_06275</name>
    <name evidence="4" type="ORF">HB836_11455</name>
    <name evidence="5" type="ORF">HB904_13895</name>
    <name evidence="11" type="ORF">HBP98_07575</name>
    <name evidence="6" type="ORF">HCA46_16765</name>
    <name evidence="7" type="ORF">HCA55_08025</name>
    <name evidence="8" type="ORF">HCB06_07630</name>
    <name evidence="9" type="ORF">HCB26_03855</name>
    <name evidence="10" type="ORF">HCB27_12545</name>
</gene>
<reference evidence="13 14" key="2">
    <citation type="submission" date="2020-03" db="EMBL/GenBank/DDBJ databases">
        <title>Soil Listeria distribution.</title>
        <authorList>
            <person name="Liao J."/>
            <person name="Wiedmann M."/>
        </authorList>
    </citation>
    <scope>NUCLEOTIDE SEQUENCE [LARGE SCALE GENOMIC DNA]</scope>
    <source>
        <strain evidence="9 13">FSL L7-0245</strain>
        <strain evidence="10 16">FSL L7-0259</strain>
        <strain evidence="8 14">FSL L7-0360</strain>
        <strain evidence="7 20">FSL L7-0990</strain>
        <strain evidence="6 19">FSL L7-1017</strain>
        <strain evidence="5 21">FSL L7-1299</strain>
        <strain evidence="4 17">FSL L7-1658</strain>
        <strain evidence="3 15">FSL L7-1833</strain>
        <strain evidence="11 18">FSL L7-1850</strain>
    </source>
</reference>
<dbReference type="STRING" id="1552123.EP57_14455"/>
<dbReference type="EMBL" id="JAARVD010000003">
    <property type="protein sequence ID" value="MBC1796671.1"/>
    <property type="molecule type" value="Genomic_DNA"/>
</dbReference>
<feature type="domain" description="Aminoglycoside phosphotransferase" evidence="1">
    <location>
        <begin position="40"/>
        <end position="220"/>
    </location>
</feature>
<evidence type="ECO:0000313" key="10">
    <source>
        <dbReference type="EMBL" id="MBC2177454.1"/>
    </source>
</evidence>
<dbReference type="Proteomes" id="UP000529446">
    <property type="component" value="Unassembled WGS sequence"/>
</dbReference>
<dbReference type="InterPro" id="IPR052077">
    <property type="entry name" value="CcrZ_PhaseVar_Mediator"/>
</dbReference>
<dbReference type="Proteomes" id="UP000548082">
    <property type="component" value="Unassembled WGS sequence"/>
</dbReference>
<dbReference type="PANTHER" id="PTHR40086:SF1">
    <property type="entry name" value="CELL CYCLE REGULATOR CCRZ"/>
    <property type="match status" value="1"/>
</dbReference>
<proteinExistence type="predicted"/>
<dbReference type="GeneID" id="58718542"/>
<evidence type="ECO:0000313" key="21">
    <source>
        <dbReference type="Proteomes" id="UP000574104"/>
    </source>
</evidence>
<evidence type="ECO:0000313" key="5">
    <source>
        <dbReference type="EMBL" id="MBC1617293.1"/>
    </source>
</evidence>
<evidence type="ECO:0000313" key="6">
    <source>
        <dbReference type="EMBL" id="MBC1780478.1"/>
    </source>
</evidence>
<evidence type="ECO:0000313" key="9">
    <source>
        <dbReference type="EMBL" id="MBC2165692.1"/>
    </source>
</evidence>
<evidence type="ECO:0000313" key="11">
    <source>
        <dbReference type="EMBL" id="MBC2371851.1"/>
    </source>
</evidence>
<accession>A0A099VXU1</accession>
<dbReference type="GO" id="GO:0016740">
    <property type="term" value="F:transferase activity"/>
    <property type="evidence" value="ECO:0007669"/>
    <property type="project" value="UniProtKB-KW"/>
</dbReference>
<dbReference type="SUPFAM" id="SSF56112">
    <property type="entry name" value="Protein kinase-like (PK-like)"/>
    <property type="match status" value="1"/>
</dbReference>
<evidence type="ECO:0000313" key="3">
    <source>
        <dbReference type="EMBL" id="MBC1331558.1"/>
    </source>
</evidence>